<name>A0A6C0CQ92_9ZZZZ</name>
<dbReference type="AlphaFoldDB" id="A0A6C0CQ92"/>
<feature type="transmembrane region" description="Helical" evidence="1">
    <location>
        <begin position="31"/>
        <end position="51"/>
    </location>
</feature>
<sequence>MNNLTAASKPLTKEQKIAFDKGRANYFKGSITAMVIYGTIILIFGLIGIFSESGRYFLFQQNFGFTVTFMGGVILVITLLLIQLLTYKPIKKEYNNYDNLICPDYWELKKVTPEMKKLINKKWQPWTNYYCQAPPNIKNISTDTLFSSTNVTPLDKNYTNLLVDFNRIDGLTANNIVNNSVAMTCGRMYPEYMNKRDIEADPDKPNSLRCRYIKDCSVNNNVTWTDVCPSPN</sequence>
<keyword evidence="1" id="KW-0812">Transmembrane</keyword>
<keyword evidence="1" id="KW-0472">Membrane</keyword>
<evidence type="ECO:0000256" key="1">
    <source>
        <dbReference type="SAM" id="Phobius"/>
    </source>
</evidence>
<proteinExistence type="predicted"/>
<dbReference type="EMBL" id="MN739479">
    <property type="protein sequence ID" value="QHT07016.1"/>
    <property type="molecule type" value="Genomic_DNA"/>
</dbReference>
<accession>A0A6C0CQ92</accession>
<reference evidence="2" key="1">
    <citation type="journal article" date="2020" name="Nature">
        <title>Giant virus diversity and host interactions through global metagenomics.</title>
        <authorList>
            <person name="Schulz F."/>
            <person name="Roux S."/>
            <person name="Paez-Espino D."/>
            <person name="Jungbluth S."/>
            <person name="Walsh D.A."/>
            <person name="Denef V.J."/>
            <person name="McMahon K.D."/>
            <person name="Konstantinidis K.T."/>
            <person name="Eloe-Fadrosh E.A."/>
            <person name="Kyrpides N.C."/>
            <person name="Woyke T."/>
        </authorList>
    </citation>
    <scope>NUCLEOTIDE SEQUENCE</scope>
    <source>
        <strain evidence="2">GVMAG-M-3300021962-46</strain>
    </source>
</reference>
<keyword evidence="1" id="KW-1133">Transmembrane helix</keyword>
<protein>
    <submittedName>
        <fullName evidence="2">Uncharacterized protein</fullName>
    </submittedName>
</protein>
<feature type="transmembrane region" description="Helical" evidence="1">
    <location>
        <begin position="63"/>
        <end position="82"/>
    </location>
</feature>
<evidence type="ECO:0000313" key="2">
    <source>
        <dbReference type="EMBL" id="QHT07016.1"/>
    </source>
</evidence>
<organism evidence="2">
    <name type="scientific">viral metagenome</name>
    <dbReference type="NCBI Taxonomy" id="1070528"/>
    <lineage>
        <taxon>unclassified sequences</taxon>
        <taxon>metagenomes</taxon>
        <taxon>organismal metagenomes</taxon>
    </lineage>
</organism>